<dbReference type="InterPro" id="IPR001736">
    <property type="entry name" value="PLipase_D/transphosphatidylase"/>
</dbReference>
<keyword evidence="16" id="KW-1185">Reference proteome</keyword>
<evidence type="ECO:0000256" key="6">
    <source>
        <dbReference type="ARBA" id="ARBA00022737"/>
    </source>
</evidence>
<keyword evidence="8" id="KW-0443">Lipid metabolism</keyword>
<evidence type="ECO:0000256" key="5">
    <source>
        <dbReference type="ARBA" id="ARBA00022692"/>
    </source>
</evidence>
<keyword evidence="11" id="KW-1208">Phospholipid metabolism</keyword>
<evidence type="ECO:0000256" key="2">
    <source>
        <dbReference type="ARBA" id="ARBA00022475"/>
    </source>
</evidence>
<comment type="caution">
    <text evidence="15">The sequence shown here is derived from an EMBL/GenBank/DDBJ whole genome shotgun (WGS) entry which is preliminary data.</text>
</comment>
<evidence type="ECO:0000256" key="7">
    <source>
        <dbReference type="ARBA" id="ARBA00022989"/>
    </source>
</evidence>
<dbReference type="EMBL" id="JACRSW010000035">
    <property type="protein sequence ID" value="MBC8558234.1"/>
    <property type="molecule type" value="Genomic_DNA"/>
</dbReference>
<dbReference type="Pfam" id="PF13396">
    <property type="entry name" value="PLDc_N"/>
    <property type="match status" value="1"/>
</dbReference>
<proteinExistence type="predicted"/>
<protein>
    <recommendedName>
        <fullName evidence="12">Cardiolipin synthase</fullName>
        <ecNumber evidence="12">2.7.8.-</ecNumber>
    </recommendedName>
</protein>
<keyword evidence="10" id="KW-0594">Phospholipid biosynthesis</keyword>
<dbReference type="SMART" id="SM00155">
    <property type="entry name" value="PLDc"/>
    <property type="match status" value="2"/>
</dbReference>
<feature type="transmembrane region" description="Helical" evidence="13">
    <location>
        <begin position="124"/>
        <end position="142"/>
    </location>
</feature>
<dbReference type="PANTHER" id="PTHR21248">
    <property type="entry name" value="CARDIOLIPIN SYNTHASE"/>
    <property type="match status" value="1"/>
</dbReference>
<dbReference type="InterPro" id="IPR027379">
    <property type="entry name" value="CLS_N"/>
</dbReference>
<dbReference type="PROSITE" id="PS50035">
    <property type="entry name" value="PLD"/>
    <property type="match status" value="1"/>
</dbReference>
<comment type="subcellular location">
    <subcellularLocation>
        <location evidence="1">Cell membrane</location>
        <topology evidence="1">Multi-pass membrane protein</topology>
    </subcellularLocation>
</comment>
<keyword evidence="9 13" id="KW-0472">Membrane</keyword>
<evidence type="ECO:0000256" key="13">
    <source>
        <dbReference type="SAM" id="Phobius"/>
    </source>
</evidence>
<evidence type="ECO:0000313" key="15">
    <source>
        <dbReference type="EMBL" id="MBC8558234.1"/>
    </source>
</evidence>
<evidence type="ECO:0000256" key="12">
    <source>
        <dbReference type="NCBIfam" id="TIGR04265"/>
    </source>
</evidence>
<evidence type="ECO:0000256" key="9">
    <source>
        <dbReference type="ARBA" id="ARBA00023136"/>
    </source>
</evidence>
<dbReference type="PANTHER" id="PTHR21248:SF22">
    <property type="entry name" value="PHOSPHOLIPASE D"/>
    <property type="match status" value="1"/>
</dbReference>
<dbReference type="InterPro" id="IPR022924">
    <property type="entry name" value="Cardiolipin_synthase"/>
</dbReference>
<feature type="transmembrane region" description="Helical" evidence="13">
    <location>
        <begin position="65"/>
        <end position="88"/>
    </location>
</feature>
<evidence type="ECO:0000256" key="3">
    <source>
        <dbReference type="ARBA" id="ARBA00022516"/>
    </source>
</evidence>
<keyword evidence="2" id="KW-1003">Cell membrane</keyword>
<organism evidence="15 16">
    <name type="scientific">Jutongia hominis</name>
    <dbReference type="NCBI Taxonomy" id="2763664"/>
    <lineage>
        <taxon>Bacteria</taxon>
        <taxon>Bacillati</taxon>
        <taxon>Bacillota</taxon>
        <taxon>Clostridia</taxon>
        <taxon>Lachnospirales</taxon>
        <taxon>Lachnospiraceae</taxon>
        <taxon>Jutongia</taxon>
    </lineage>
</organism>
<feature type="domain" description="PLD phosphodiesterase" evidence="14">
    <location>
        <begin position="301"/>
        <end position="328"/>
    </location>
</feature>
<keyword evidence="5 13" id="KW-0812">Transmembrane</keyword>
<evidence type="ECO:0000256" key="8">
    <source>
        <dbReference type="ARBA" id="ARBA00023098"/>
    </source>
</evidence>
<dbReference type="InterPro" id="IPR025202">
    <property type="entry name" value="PLD-like_dom"/>
</dbReference>
<reference evidence="15 16" key="1">
    <citation type="submission" date="2020-08" db="EMBL/GenBank/DDBJ databases">
        <title>Genome public.</title>
        <authorList>
            <person name="Liu C."/>
            <person name="Sun Q."/>
        </authorList>
    </citation>
    <scope>NUCLEOTIDE SEQUENCE [LARGE SCALE GENOMIC DNA]</scope>
    <source>
        <strain evidence="15 16">BX3</strain>
    </source>
</reference>
<evidence type="ECO:0000259" key="14">
    <source>
        <dbReference type="PROSITE" id="PS50035"/>
    </source>
</evidence>
<evidence type="ECO:0000256" key="11">
    <source>
        <dbReference type="ARBA" id="ARBA00023264"/>
    </source>
</evidence>
<name>A0ABR7MX41_9FIRM</name>
<dbReference type="RefSeq" id="WP_249305677.1">
    <property type="nucleotide sequence ID" value="NZ_JACRSW010000035.1"/>
</dbReference>
<keyword evidence="6" id="KW-0677">Repeat</keyword>
<dbReference type="SUPFAM" id="SSF56024">
    <property type="entry name" value="Phospholipase D/nuclease"/>
    <property type="match status" value="2"/>
</dbReference>
<evidence type="ECO:0000313" key="16">
    <source>
        <dbReference type="Proteomes" id="UP000637513"/>
    </source>
</evidence>
<feature type="transmembrane region" description="Helical" evidence="13">
    <location>
        <begin position="94"/>
        <end position="112"/>
    </location>
</feature>
<evidence type="ECO:0000256" key="1">
    <source>
        <dbReference type="ARBA" id="ARBA00004651"/>
    </source>
</evidence>
<sequence length="566" mass="66050">MEKKMVVDYAHEKWEKKFGTDAAYEKWDKKNKSKGTDNYFDTESRAKKSYLKGLKGRVQNNLSGLLRVVVTALIVLLQILLILILPFLLRSITVYFYFILELCSIIAIVTLVNKKQSPSFRIAWISIVLLLPISGFVLYYLWGREGGKKKQLDEHILRQISYGQNFLIQDGKIAEEYVEKHPVAGRMVKYMISEGFPLTAGNDVKYYPMGEDAFEDIIGALEQAKEYIFIDFFIVAEGALWDQIHKILKRKLEEGVEVKFLYDDFGAAIRTQKFFKQILEHEGMEVRVFNPIHKYTGELYMNYRSHQKILVVDGEVGFTGGFNLADEYANLIERFGVWKDTGVRLKGEAVWNLTVVFLQMWEASAFEKEHIDYLRYKKLPDKAGDTYCQVIADGPAFNPNNSIESVYNQMITFADEYLYITTPYLVLEDYMQQSLIEAVHRGVDVRILTPYIPDKKYAKLLTNYNYGILLREGIRIYEYTPGFIHAKQILSENAAIVGTINMDYRSFYLHYENGVWMSGKKIQEDIRQDFAYLFETCEEISYESWKHRPRRWKLIQPILNLFSTLF</sequence>
<keyword evidence="7 13" id="KW-1133">Transmembrane helix</keyword>
<gene>
    <name evidence="15" type="primary">cls</name>
    <name evidence="15" type="ORF">H8700_11030</name>
</gene>
<dbReference type="Proteomes" id="UP000637513">
    <property type="component" value="Unassembled WGS sequence"/>
</dbReference>
<dbReference type="Pfam" id="PF13091">
    <property type="entry name" value="PLDc_2"/>
    <property type="match status" value="2"/>
</dbReference>
<evidence type="ECO:0000256" key="10">
    <source>
        <dbReference type="ARBA" id="ARBA00023209"/>
    </source>
</evidence>
<accession>A0ABR7MX41</accession>
<dbReference type="EC" id="2.7.8.-" evidence="12"/>
<dbReference type="NCBIfam" id="TIGR04265">
    <property type="entry name" value="bac_cardiolipin"/>
    <property type="match status" value="1"/>
</dbReference>
<keyword evidence="3" id="KW-0444">Lipid biosynthesis</keyword>
<evidence type="ECO:0000256" key="4">
    <source>
        <dbReference type="ARBA" id="ARBA00022679"/>
    </source>
</evidence>
<dbReference type="Gene3D" id="3.30.870.10">
    <property type="entry name" value="Endonuclease Chain A"/>
    <property type="match status" value="2"/>
</dbReference>
<dbReference type="CDD" id="cd09154">
    <property type="entry name" value="PLDc_SMU_988_like_1"/>
    <property type="match status" value="1"/>
</dbReference>
<keyword evidence="4" id="KW-0808">Transferase</keyword>